<keyword evidence="2" id="KW-1185">Reference proteome</keyword>
<dbReference type="InterPro" id="IPR018534">
    <property type="entry name" value="Tet_reg_excision_RteC"/>
</dbReference>
<dbReference type="RefSeq" id="WP_188932191.1">
    <property type="nucleotide sequence ID" value="NZ_BMJC01000002.1"/>
</dbReference>
<gene>
    <name evidence="1" type="ORF">GCM10011511_26060</name>
</gene>
<evidence type="ECO:0000313" key="2">
    <source>
        <dbReference type="Proteomes" id="UP000607559"/>
    </source>
</evidence>
<dbReference type="AlphaFoldDB" id="A0A8J2XRH9"/>
<reference evidence="1" key="1">
    <citation type="journal article" date="2014" name="Int. J. Syst. Evol. Microbiol.">
        <title>Complete genome sequence of Corynebacterium casei LMG S-19264T (=DSM 44701T), isolated from a smear-ripened cheese.</title>
        <authorList>
            <consortium name="US DOE Joint Genome Institute (JGI-PGF)"/>
            <person name="Walter F."/>
            <person name="Albersmeier A."/>
            <person name="Kalinowski J."/>
            <person name="Ruckert C."/>
        </authorList>
    </citation>
    <scope>NUCLEOTIDE SEQUENCE</scope>
    <source>
        <strain evidence="1">CGMCC 1.15448</strain>
    </source>
</reference>
<dbReference type="Pfam" id="PF09357">
    <property type="entry name" value="RteC"/>
    <property type="match status" value="1"/>
</dbReference>
<organism evidence="1 2">
    <name type="scientific">Puia dinghuensis</name>
    <dbReference type="NCBI Taxonomy" id="1792502"/>
    <lineage>
        <taxon>Bacteria</taxon>
        <taxon>Pseudomonadati</taxon>
        <taxon>Bacteroidota</taxon>
        <taxon>Chitinophagia</taxon>
        <taxon>Chitinophagales</taxon>
        <taxon>Chitinophagaceae</taxon>
        <taxon>Puia</taxon>
    </lineage>
</organism>
<comment type="caution">
    <text evidence="1">The sequence shown here is derived from an EMBL/GenBank/DDBJ whole genome shotgun (WGS) entry which is preliminary data.</text>
</comment>
<protein>
    <submittedName>
        <fullName evidence="1">Tetracycline resistance element mobilization regulatory protein rteC</fullName>
    </submittedName>
</protein>
<accession>A0A8J2XRH9</accession>
<name>A0A8J2XRH9_9BACT</name>
<dbReference type="EMBL" id="BMJC01000002">
    <property type="protein sequence ID" value="GGB01517.1"/>
    <property type="molecule type" value="Genomic_DNA"/>
</dbReference>
<sequence length="272" mass="31808">MERNFGRLQEELGKALQETLKESNPINRYIGSIKVTSEAILRMKEQVAACPFEGKAAEIYHFKYEAPEFYSRLFYFMELNRIEAGRVHKEPAAFIALLGQERRRLEEYFRQHDHICRYYNQGSTFQDEYLFLRQPTGQWSGDEIGTFIHTDFTIGTYWVSWIKANDRLRVWIREEMEQMEPEAAGARKMRKLKWTGGRAALIEMLSAMHAAGCFNNGKHTLKQVMEAGEEIFEVKLGQYHVALNEMSTRKDRAQFLNSLVRVLLGKFDSLLE</sequence>
<dbReference type="Proteomes" id="UP000607559">
    <property type="component" value="Unassembled WGS sequence"/>
</dbReference>
<evidence type="ECO:0000313" key="1">
    <source>
        <dbReference type="EMBL" id="GGB01517.1"/>
    </source>
</evidence>
<proteinExistence type="predicted"/>
<reference evidence="1" key="2">
    <citation type="submission" date="2020-09" db="EMBL/GenBank/DDBJ databases">
        <authorList>
            <person name="Sun Q."/>
            <person name="Zhou Y."/>
        </authorList>
    </citation>
    <scope>NUCLEOTIDE SEQUENCE</scope>
    <source>
        <strain evidence="1">CGMCC 1.15448</strain>
    </source>
</reference>